<reference evidence="2 3" key="1">
    <citation type="submission" date="2023-10" db="EMBL/GenBank/DDBJ databases">
        <title>Chromosome-scale genome assembly provides insights into flower coloration mechanisms of Canna indica.</title>
        <authorList>
            <person name="Li C."/>
        </authorList>
    </citation>
    <scope>NUCLEOTIDE SEQUENCE [LARGE SCALE GENOMIC DNA]</scope>
    <source>
        <tissue evidence="2">Flower</tissue>
    </source>
</reference>
<keyword evidence="3" id="KW-1185">Reference proteome</keyword>
<feature type="region of interest" description="Disordered" evidence="1">
    <location>
        <begin position="1"/>
        <end position="36"/>
    </location>
</feature>
<evidence type="ECO:0000256" key="1">
    <source>
        <dbReference type="SAM" id="MobiDB-lite"/>
    </source>
</evidence>
<dbReference type="AlphaFoldDB" id="A0AAQ3QR14"/>
<sequence>MSSHRAPEHASTPTLAIPLGRRLQHTPTHATTPILKCLRLARRRELGKRNRGSPGN</sequence>
<evidence type="ECO:0000313" key="3">
    <source>
        <dbReference type="Proteomes" id="UP001327560"/>
    </source>
</evidence>
<organism evidence="2 3">
    <name type="scientific">Canna indica</name>
    <name type="common">Indian-shot</name>
    <dbReference type="NCBI Taxonomy" id="4628"/>
    <lineage>
        <taxon>Eukaryota</taxon>
        <taxon>Viridiplantae</taxon>
        <taxon>Streptophyta</taxon>
        <taxon>Embryophyta</taxon>
        <taxon>Tracheophyta</taxon>
        <taxon>Spermatophyta</taxon>
        <taxon>Magnoliopsida</taxon>
        <taxon>Liliopsida</taxon>
        <taxon>Zingiberales</taxon>
        <taxon>Cannaceae</taxon>
        <taxon>Canna</taxon>
    </lineage>
</organism>
<dbReference type="EMBL" id="CP136897">
    <property type="protein sequence ID" value="WOL17355.1"/>
    <property type="molecule type" value="Genomic_DNA"/>
</dbReference>
<dbReference type="Proteomes" id="UP001327560">
    <property type="component" value="Chromosome 8"/>
</dbReference>
<name>A0AAQ3QR14_9LILI</name>
<protein>
    <submittedName>
        <fullName evidence="2">Uncharacterized protein</fullName>
    </submittedName>
</protein>
<gene>
    <name evidence="2" type="ORF">Cni_G26147</name>
</gene>
<evidence type="ECO:0000313" key="2">
    <source>
        <dbReference type="EMBL" id="WOL17355.1"/>
    </source>
</evidence>
<accession>A0AAQ3QR14</accession>
<proteinExistence type="predicted"/>